<proteinExistence type="inferred from homology"/>
<dbReference type="InterPro" id="IPR056053">
    <property type="entry name" value="DUF7636"/>
</dbReference>
<dbReference type="Pfam" id="PF24642">
    <property type="entry name" value="DUF7636"/>
    <property type="match status" value="1"/>
</dbReference>
<keyword evidence="5" id="KW-0548">Nucleotidyltransferase</keyword>
<keyword evidence="3" id="KW-0696">RNA-directed RNA polymerase</keyword>
<dbReference type="Pfam" id="PF24934">
    <property type="entry name" value="DUF7752"/>
    <property type="match status" value="1"/>
</dbReference>
<evidence type="ECO:0000256" key="4">
    <source>
        <dbReference type="ARBA" id="ARBA00022679"/>
    </source>
</evidence>
<feature type="domain" description="DUF7752" evidence="11">
    <location>
        <begin position="1353"/>
        <end position="1457"/>
    </location>
</feature>
<evidence type="ECO:0000259" key="9">
    <source>
        <dbReference type="Pfam" id="PF05183"/>
    </source>
</evidence>
<reference evidence="16" key="1">
    <citation type="submission" date="2016-04" db="UniProtKB">
        <authorList>
            <consortium name="WormBaseParasite"/>
        </authorList>
    </citation>
    <scope>IDENTIFICATION</scope>
</reference>
<keyword evidence="7" id="KW-0943">RNA-mediated gene silencing</keyword>
<dbReference type="Pfam" id="PF26253">
    <property type="entry name" value="RdRP_head"/>
    <property type="match status" value="1"/>
</dbReference>
<organism evidence="16">
    <name type="scientific">Thelazia callipaeda</name>
    <name type="common">Oriental eyeworm</name>
    <name type="synonym">Parasitic nematode</name>
    <dbReference type="NCBI Taxonomy" id="103827"/>
    <lineage>
        <taxon>Eukaryota</taxon>
        <taxon>Metazoa</taxon>
        <taxon>Ecdysozoa</taxon>
        <taxon>Nematoda</taxon>
        <taxon>Chromadorea</taxon>
        <taxon>Rhabditida</taxon>
        <taxon>Spirurina</taxon>
        <taxon>Spiruromorpha</taxon>
        <taxon>Thelazioidea</taxon>
        <taxon>Thelaziidae</taxon>
        <taxon>Thelazia</taxon>
    </lineage>
</organism>
<sequence>MVFGSDEVDPTSDAKAWEEPLNLKVVLMSDDTVLIAQLTDVLPSYSLKYEKTLQKLGNVIPNEHFIKVGLDVVEHKIGIHDYGSPWVELHIDVMSPSWNQSFLKMVSTFQVLTKGFTGKDTPVLEASERGFFIKDCIPVHLNIDLHSVHHGNLFDQGTFYSHHTREISESVKDEELADYIKVLSVLLTYDVCSPMYVDFEHDRSYFTVRFAVLDGYKLRENSVPKDATIIEGSMFCLKIRYTSLRRILVDTKVPWARIYVTRIYFQLNYPPEIRRFRQKLAQRGSLESLGERFRYYPETDHDTKDKSYSIMAINDSPVLCLQFTDSMNEETLYTLLSRLHVRASLPIQFASVQHYYFSVLNYVSLPVRVIGCDYRKSVTEEKLLQNPQSYKPVEPVVDKYWSSKLKSFSFALEYLIAALLSRGAVVKDQLLRSIEARNCFLEHVIENYEQDFAVTLEVLERLINMVDEMKTIPPLMIAFDHIRNSIFDKKDLLADIYNRSYEEGFQRVRKAVITPTRMLLVIPELLMGNRVLREFDESGNGALRIQFRDDDGTRLRRSSAGIYLIETTVHNCLLHGIHISDRHFVYLASSNSQMRDNGCYFFDDGKGGKVGIIREKLGKFDHTNIPKLMSRMGQCFTQSKESDVTLRRKKYNKTYDIVGGRDSQDEPYIFSDGVGKLSEDFAEEIAKDLGLGRCVPSCFQIRHRGLKGVLSVDPALRQRRIWAEKHELIDDNSKTEKVNDLDVVFRPSQDKFHAPRKVAVEIVKFSSPTPVCLNRPFINILDQVSEMQGFDVHNRIIQRVHDLLDRQLMYLSDAMMSEDRCRERLGEFPRRVNVKYLSVARGFCLTQEPFFHSLLIASFHFTLQKQLFKEQIQIPPKLGRSMFGILDETGLLQYGQIFVQFTNNVAIKTPSKAAAKTILEGPVMVTKNPSIVAGDVRIFQAIDIPELRHLVDVIVFPQHGPRPHTDEMAGSDLDGDEYSVIWDDQLLFHHNEEPMDFSKLIRAPNELKEEEVVREMRRFYVEYIKQDSIGVIANAFLVNSDVYGINSPICLKIAEKHSQSVDFPKTGRPPEPLVREWTLGTDGEMLPPERPERWPDFMCKTHEPSYVSYRLVGQLYRRIQLIHDVLTLSTGESLDVDLDPMLEYEGWESFEEEAKLTWDAYSAHVKALMENYGIEDEGQLFSGCFIKIRNRIGDRDTDDMSQFNTNFIIERKLTNIFMSFRQNFFASFGGFMECTQPDDDFHNREMIERRFCACPTVEMKKKASAYYNICYRKSNQYRCRRLLSFPWVAWDILGEIKKENCVLKSQKFLAADPLSEHVTNVITRFCRNNEVDFYQTMECLKKSTAKCGVIKRYCDKYLGLDKLFYLLCKWGEHQHLFTKCVKQEHLCLLLIQYGLGHLKGENLRSNIFLEQVNEITTENPDDARDLGKLVGGIGRCLLLFFQYLSSRSFETVKLINFAEPNLGYHSLMMRGQWLDLHMAAVRTFYRIVLTSRFDIRSLYKSTQLSPNNFNLFEGPKLIFNLFKFQLPALLETEPFTVELPDNLTFHDDILKDKLRRNSGVRYIHLRRVIQKKSRILISAFGTMESLHRLRDILAVKPLSTPHSDSKERFDIMLRLTYDRIQALP</sequence>
<evidence type="ECO:0000256" key="2">
    <source>
        <dbReference type="ARBA" id="ARBA00012494"/>
    </source>
</evidence>
<evidence type="ECO:0000256" key="3">
    <source>
        <dbReference type="ARBA" id="ARBA00022484"/>
    </source>
</evidence>
<protein>
    <recommendedName>
        <fullName evidence="2">RNA-directed RNA polymerase</fullName>
        <ecNumber evidence="2">2.7.7.48</ecNumber>
    </recommendedName>
</protein>
<dbReference type="Pfam" id="PF25359">
    <property type="entry name" value="PH_met_RdRP"/>
    <property type="match status" value="1"/>
</dbReference>
<dbReference type="EC" id="2.7.7.48" evidence="2"/>
<keyword evidence="6" id="KW-0694">RNA-binding</keyword>
<evidence type="ECO:0000259" key="12">
    <source>
        <dbReference type="Pfam" id="PF25359"/>
    </source>
</evidence>
<keyword evidence="4" id="KW-0808">Transferase</keyword>
<gene>
    <name evidence="14" type="ORF">TCLT_LOCUS1098</name>
</gene>
<dbReference type="Pfam" id="PF05183">
    <property type="entry name" value="RdRP"/>
    <property type="match status" value="1"/>
</dbReference>
<dbReference type="PANTHER" id="PTHR23079:SF57">
    <property type="entry name" value="RNA-DIRECTED RNA POLYMERASE"/>
    <property type="match status" value="1"/>
</dbReference>
<dbReference type="GO" id="GO:0003723">
    <property type="term" value="F:RNA binding"/>
    <property type="evidence" value="ECO:0007669"/>
    <property type="project" value="UniProtKB-KW"/>
</dbReference>
<evidence type="ECO:0000259" key="10">
    <source>
        <dbReference type="Pfam" id="PF24642"/>
    </source>
</evidence>
<keyword evidence="15" id="KW-1185">Reference proteome</keyword>
<dbReference type="GO" id="GO:0031380">
    <property type="term" value="C:nuclear RNA-directed RNA polymerase complex"/>
    <property type="evidence" value="ECO:0007669"/>
    <property type="project" value="TreeGrafter"/>
</dbReference>
<dbReference type="EMBL" id="UYYF01000118">
    <property type="protein sequence ID" value="VDM96352.1"/>
    <property type="molecule type" value="Genomic_DNA"/>
</dbReference>
<feature type="domain" description="RDRP core" evidence="9">
    <location>
        <begin position="513"/>
        <end position="1119"/>
    </location>
</feature>
<dbReference type="GO" id="GO:0003968">
    <property type="term" value="F:RNA-directed RNA polymerase activity"/>
    <property type="evidence" value="ECO:0007669"/>
    <property type="project" value="UniProtKB-KW"/>
</dbReference>
<evidence type="ECO:0000313" key="16">
    <source>
        <dbReference type="WBParaSite" id="TCLT_0000109701-mRNA-1"/>
    </source>
</evidence>
<evidence type="ECO:0000259" key="11">
    <source>
        <dbReference type="Pfam" id="PF24934"/>
    </source>
</evidence>
<dbReference type="Proteomes" id="UP000276776">
    <property type="component" value="Unassembled WGS sequence"/>
</dbReference>
<evidence type="ECO:0000313" key="15">
    <source>
        <dbReference type="Proteomes" id="UP000276776"/>
    </source>
</evidence>
<evidence type="ECO:0000256" key="1">
    <source>
        <dbReference type="ARBA" id="ARBA00005762"/>
    </source>
</evidence>
<feature type="domain" description="RDRP C-terminal head" evidence="13">
    <location>
        <begin position="1139"/>
        <end position="1305"/>
    </location>
</feature>
<dbReference type="OMA" id="HNEEPMD"/>
<name>A0A0N5CLU6_THECL</name>
<accession>A0A0N5CLU6</accession>
<evidence type="ECO:0000259" key="13">
    <source>
        <dbReference type="Pfam" id="PF26253"/>
    </source>
</evidence>
<dbReference type="PANTHER" id="PTHR23079">
    <property type="entry name" value="RNA-DEPENDENT RNA POLYMERASE"/>
    <property type="match status" value="1"/>
</dbReference>
<dbReference type="OrthoDB" id="6513042at2759"/>
<dbReference type="InterPro" id="IPR007855">
    <property type="entry name" value="RDRP"/>
</dbReference>
<evidence type="ECO:0000256" key="7">
    <source>
        <dbReference type="ARBA" id="ARBA00023158"/>
    </source>
</evidence>
<comment type="catalytic activity">
    <reaction evidence="8">
        <text>RNA(n) + a ribonucleoside 5'-triphosphate = RNA(n+1) + diphosphate</text>
        <dbReference type="Rhea" id="RHEA:21248"/>
        <dbReference type="Rhea" id="RHEA-COMP:14527"/>
        <dbReference type="Rhea" id="RHEA-COMP:17342"/>
        <dbReference type="ChEBI" id="CHEBI:33019"/>
        <dbReference type="ChEBI" id="CHEBI:61557"/>
        <dbReference type="ChEBI" id="CHEBI:140395"/>
        <dbReference type="EC" id="2.7.7.48"/>
    </reaction>
</comment>
<feature type="domain" description="DUF7636" evidence="10">
    <location>
        <begin position="1530"/>
        <end position="1622"/>
    </location>
</feature>
<dbReference type="InterPro" id="IPR057493">
    <property type="entry name" value="PH_RdRP-assoc"/>
</dbReference>
<reference evidence="14 15" key="2">
    <citation type="submission" date="2018-11" db="EMBL/GenBank/DDBJ databases">
        <authorList>
            <consortium name="Pathogen Informatics"/>
        </authorList>
    </citation>
    <scope>NUCLEOTIDE SEQUENCE [LARGE SCALE GENOMIC DNA]</scope>
</reference>
<dbReference type="GO" id="GO:0030422">
    <property type="term" value="P:siRNA processing"/>
    <property type="evidence" value="ECO:0007669"/>
    <property type="project" value="TreeGrafter"/>
</dbReference>
<evidence type="ECO:0000313" key="14">
    <source>
        <dbReference type="EMBL" id="VDM96352.1"/>
    </source>
</evidence>
<dbReference type="InterPro" id="IPR057596">
    <property type="entry name" value="RDRP_core"/>
</dbReference>
<evidence type="ECO:0000256" key="8">
    <source>
        <dbReference type="ARBA" id="ARBA00048744"/>
    </source>
</evidence>
<feature type="domain" description="PH-like" evidence="12">
    <location>
        <begin position="136"/>
        <end position="354"/>
    </location>
</feature>
<evidence type="ECO:0000256" key="5">
    <source>
        <dbReference type="ARBA" id="ARBA00022695"/>
    </source>
</evidence>
<dbReference type="InterPro" id="IPR056654">
    <property type="entry name" value="DUF7752"/>
</dbReference>
<dbReference type="STRING" id="103827.A0A0N5CLU6"/>
<comment type="similarity">
    <text evidence="1">Belongs to the RdRP family.</text>
</comment>
<evidence type="ECO:0000256" key="6">
    <source>
        <dbReference type="ARBA" id="ARBA00022884"/>
    </source>
</evidence>
<dbReference type="WBParaSite" id="TCLT_0000109701-mRNA-1">
    <property type="protein sequence ID" value="TCLT_0000109701-mRNA-1"/>
    <property type="gene ID" value="TCLT_0000109701"/>
</dbReference>
<dbReference type="InterPro" id="IPR058752">
    <property type="entry name" value="RDRP_C_head"/>
</dbReference>